<dbReference type="EMBL" id="CAXDID020000002">
    <property type="protein sequence ID" value="CAL5970998.1"/>
    <property type="molecule type" value="Genomic_DNA"/>
</dbReference>
<dbReference type="Proteomes" id="UP001642409">
    <property type="component" value="Unassembled WGS sequence"/>
</dbReference>
<accession>A0ABP1GGL0</accession>
<organism evidence="3 4">
    <name type="scientific">Hexamita inflata</name>
    <dbReference type="NCBI Taxonomy" id="28002"/>
    <lineage>
        <taxon>Eukaryota</taxon>
        <taxon>Metamonada</taxon>
        <taxon>Diplomonadida</taxon>
        <taxon>Hexamitidae</taxon>
        <taxon>Hexamitinae</taxon>
        <taxon>Hexamita</taxon>
    </lineage>
</organism>
<gene>
    <name evidence="3" type="ORF">HINF_LOCUS938</name>
</gene>
<evidence type="ECO:0000256" key="2">
    <source>
        <dbReference type="ARBA" id="ARBA00023134"/>
    </source>
</evidence>
<evidence type="ECO:0000256" key="1">
    <source>
        <dbReference type="ARBA" id="ARBA00022741"/>
    </source>
</evidence>
<dbReference type="InterPro" id="IPR024156">
    <property type="entry name" value="Small_GTPase_ARF"/>
</dbReference>
<dbReference type="InterPro" id="IPR006689">
    <property type="entry name" value="Small_GTPase_ARF/SAR"/>
</dbReference>
<name>A0ABP1GGL0_9EUKA</name>
<dbReference type="PANTHER" id="PTHR11711">
    <property type="entry name" value="ADP RIBOSYLATION FACTOR-RELATED"/>
    <property type="match status" value="1"/>
</dbReference>
<evidence type="ECO:0000313" key="3">
    <source>
        <dbReference type="EMBL" id="CAL5970998.1"/>
    </source>
</evidence>
<keyword evidence="4" id="KW-1185">Reference proteome</keyword>
<reference evidence="3 4" key="1">
    <citation type="submission" date="2024-07" db="EMBL/GenBank/DDBJ databases">
        <authorList>
            <person name="Akdeniz Z."/>
        </authorList>
    </citation>
    <scope>NUCLEOTIDE SEQUENCE [LARGE SCALE GENOMIC DNA]</scope>
</reference>
<dbReference type="SUPFAM" id="SSF52540">
    <property type="entry name" value="P-loop containing nucleoside triphosphate hydrolases"/>
    <property type="match status" value="1"/>
</dbReference>
<comment type="caution">
    <text evidence="3">The sequence shown here is derived from an EMBL/GenBank/DDBJ whole genome shotgun (WGS) entry which is preliminary data.</text>
</comment>
<dbReference type="Gene3D" id="3.40.50.300">
    <property type="entry name" value="P-loop containing nucleotide triphosphate hydrolases"/>
    <property type="match status" value="1"/>
</dbReference>
<protein>
    <submittedName>
        <fullName evidence="3">ADP-ribosylation_factor 1</fullName>
    </submittedName>
</protein>
<dbReference type="Pfam" id="PF00025">
    <property type="entry name" value="Arf"/>
    <property type="match status" value="1"/>
</dbReference>
<keyword evidence="2" id="KW-0342">GTP-binding</keyword>
<keyword evidence="1" id="KW-0547">Nucleotide-binding</keyword>
<evidence type="ECO:0000313" key="4">
    <source>
        <dbReference type="Proteomes" id="UP001642409"/>
    </source>
</evidence>
<dbReference type="SMART" id="SM00177">
    <property type="entry name" value="ARF"/>
    <property type="match status" value="1"/>
</dbReference>
<proteinExistence type="predicted"/>
<sequence>MGSIFSTNQHNLLMVGKYASGKKSIIQTIIPNYKFSVPMIGYNCEFVQLSKSVKLTCLSVFNKKQNNIYSKFCDEITGLIFVDSCYIDDDIKYYLAIFANRQEVLNSKTLILANKCDLKNAKSRDEIYDELNLESYRGTFLLEMCSTITKIGINAGIQWLLE</sequence>
<dbReference type="InterPro" id="IPR027417">
    <property type="entry name" value="P-loop_NTPase"/>
</dbReference>